<dbReference type="AlphaFoldDB" id="A0A419SL60"/>
<comment type="function">
    <text evidence="2">Catalyzes the reduction of 1-pyrroline-5-carboxylate (PCA) to L-proline.</text>
</comment>
<keyword evidence="7" id="KW-1185">Reference proteome</keyword>
<reference evidence="6 7" key="1">
    <citation type="submission" date="2016-08" db="EMBL/GenBank/DDBJ databases">
        <title>Novel Firmicute Genomes.</title>
        <authorList>
            <person name="Poppleton D.I."/>
            <person name="Gribaldo S."/>
        </authorList>
    </citation>
    <scope>NUCLEOTIDE SEQUENCE [LARGE SCALE GENOMIC DNA]</scope>
    <source>
        <strain evidence="6 7">RAOx-1</strain>
    </source>
</reference>
<feature type="domain" description="Pyrroline-5-carboxylate reductase dimerisation" evidence="5">
    <location>
        <begin position="159"/>
        <end position="260"/>
    </location>
</feature>
<dbReference type="GO" id="GO:0005737">
    <property type="term" value="C:cytoplasm"/>
    <property type="evidence" value="ECO:0007669"/>
    <property type="project" value="UniProtKB-SubCell"/>
</dbReference>
<dbReference type="Pfam" id="PF14748">
    <property type="entry name" value="P5CR_dimer"/>
    <property type="match status" value="1"/>
</dbReference>
<dbReference type="PROSITE" id="PS00521">
    <property type="entry name" value="P5CR"/>
    <property type="match status" value="1"/>
</dbReference>
<dbReference type="InterPro" id="IPR028939">
    <property type="entry name" value="P5C_Rdtase_cat_N"/>
</dbReference>
<dbReference type="SUPFAM" id="SSF48179">
    <property type="entry name" value="6-phosphogluconate dehydrogenase C-terminal domain-like"/>
    <property type="match status" value="1"/>
</dbReference>
<comment type="pathway">
    <text evidence="2">Amino-acid biosynthesis; L-proline biosynthesis; L-proline from L-glutamate 5-semialdehyde: step 1/1.</text>
</comment>
<keyword evidence="2" id="KW-0963">Cytoplasm</keyword>
<keyword evidence="2" id="KW-0028">Amino-acid biosynthesis</keyword>
<dbReference type="Pfam" id="PF03807">
    <property type="entry name" value="F420_oxidored"/>
    <property type="match status" value="1"/>
</dbReference>
<proteinExistence type="inferred from homology"/>
<evidence type="ECO:0000313" key="7">
    <source>
        <dbReference type="Proteomes" id="UP000284219"/>
    </source>
</evidence>
<dbReference type="NCBIfam" id="NF005814">
    <property type="entry name" value="PRK07680.1"/>
    <property type="match status" value="1"/>
</dbReference>
<dbReference type="EMBL" id="MCHY01000008">
    <property type="protein sequence ID" value="RKD24666.1"/>
    <property type="molecule type" value="Genomic_DNA"/>
</dbReference>
<dbReference type="InterPro" id="IPR008927">
    <property type="entry name" value="6-PGluconate_DH-like_C_sf"/>
</dbReference>
<dbReference type="PANTHER" id="PTHR11645:SF51">
    <property type="entry name" value="COME OPERON PROTEIN 4"/>
    <property type="match status" value="1"/>
</dbReference>
<dbReference type="RefSeq" id="WP_211329340.1">
    <property type="nucleotide sequence ID" value="NZ_MCHY01000008.1"/>
</dbReference>
<evidence type="ECO:0000256" key="2">
    <source>
        <dbReference type="HAMAP-Rule" id="MF_01925"/>
    </source>
</evidence>
<dbReference type="EC" id="1.5.1.2" evidence="2"/>
<dbReference type="Gene3D" id="3.40.50.720">
    <property type="entry name" value="NAD(P)-binding Rossmann-like Domain"/>
    <property type="match status" value="1"/>
</dbReference>
<feature type="binding site" evidence="3">
    <location>
        <position position="56"/>
    </location>
    <ligand>
        <name>NADPH</name>
        <dbReference type="ChEBI" id="CHEBI:57783"/>
    </ligand>
</feature>
<dbReference type="UniPathway" id="UPA00098">
    <property type="reaction ID" value="UER00361"/>
</dbReference>
<feature type="binding site" evidence="3">
    <location>
        <begin position="6"/>
        <end position="11"/>
    </location>
    <ligand>
        <name>NADP(+)</name>
        <dbReference type="ChEBI" id="CHEBI:58349"/>
    </ligand>
</feature>
<keyword evidence="2" id="KW-0560">Oxidoreductase</keyword>
<accession>A0A419SL60</accession>
<dbReference type="SUPFAM" id="SSF51735">
    <property type="entry name" value="NAD(P)-binding Rossmann-fold domains"/>
    <property type="match status" value="1"/>
</dbReference>
<comment type="caution">
    <text evidence="6">The sequence shown here is derived from an EMBL/GenBank/DDBJ whole genome shotgun (WGS) entry which is preliminary data.</text>
</comment>
<dbReference type="InterPro" id="IPR036291">
    <property type="entry name" value="NAD(P)-bd_dom_sf"/>
</dbReference>
<keyword evidence="2 3" id="KW-0521">NADP</keyword>
<protein>
    <recommendedName>
        <fullName evidence="2">Pyrroline-5-carboxylate reductase</fullName>
        <shortName evidence="2">P5C reductase</shortName>
        <shortName evidence="2">P5CR</shortName>
        <ecNumber evidence="2">1.5.1.2</ecNumber>
    </recommendedName>
    <alternativeName>
        <fullName evidence="2">PCA reductase</fullName>
    </alternativeName>
</protein>
<gene>
    <name evidence="2" type="primary">proC</name>
    <name evidence="6" type="ORF">BEP19_06000</name>
</gene>
<evidence type="ECO:0000256" key="1">
    <source>
        <dbReference type="ARBA" id="ARBA00005525"/>
    </source>
</evidence>
<dbReference type="HAMAP" id="MF_01925">
    <property type="entry name" value="P5C_reductase"/>
    <property type="match status" value="1"/>
</dbReference>
<dbReference type="PANTHER" id="PTHR11645">
    <property type="entry name" value="PYRROLINE-5-CARBOXYLATE REDUCTASE"/>
    <property type="match status" value="1"/>
</dbReference>
<comment type="catalytic activity">
    <reaction evidence="2">
        <text>L-proline + NAD(+) = (S)-1-pyrroline-5-carboxylate + NADH + 2 H(+)</text>
        <dbReference type="Rhea" id="RHEA:14105"/>
        <dbReference type="ChEBI" id="CHEBI:15378"/>
        <dbReference type="ChEBI" id="CHEBI:17388"/>
        <dbReference type="ChEBI" id="CHEBI:57540"/>
        <dbReference type="ChEBI" id="CHEBI:57945"/>
        <dbReference type="ChEBI" id="CHEBI:60039"/>
        <dbReference type="EC" id="1.5.1.2"/>
    </reaction>
</comment>
<dbReference type="GO" id="GO:0055129">
    <property type="term" value="P:L-proline biosynthetic process"/>
    <property type="evidence" value="ECO:0007669"/>
    <property type="project" value="UniProtKB-UniRule"/>
</dbReference>
<sequence>MKVGFIGTGSMGSILVDAFLTAKTLTPDQIIVSNRTREKALLLSDRFPGLTVAETNIQTVQMSEIIFLCVKPLEFKRVIDDVSPHLGSNKIVISITSPILIEDLEKQMPCKIAKVIPSITNSVAAGASLLMFGNRCGKADRIKVRNLFEQISRPLEIEESKVRVSSDIVSCGPAFISYLLQRFIHAAVEETGISNEEATFLTTEMVIGLAALLSRGPFDLPTLQQRVCVPGGVTGAGILALEQIGDVFNHMYKNTQKRYDEDLKDVSDMFYGTNH</sequence>
<dbReference type="Gene3D" id="1.10.3730.10">
    <property type="entry name" value="ProC C-terminal domain-like"/>
    <property type="match status" value="1"/>
</dbReference>
<comment type="catalytic activity">
    <reaction evidence="2">
        <text>L-proline + NADP(+) = (S)-1-pyrroline-5-carboxylate + NADPH + 2 H(+)</text>
        <dbReference type="Rhea" id="RHEA:14109"/>
        <dbReference type="ChEBI" id="CHEBI:15378"/>
        <dbReference type="ChEBI" id="CHEBI:17388"/>
        <dbReference type="ChEBI" id="CHEBI:57783"/>
        <dbReference type="ChEBI" id="CHEBI:58349"/>
        <dbReference type="ChEBI" id="CHEBI:60039"/>
        <dbReference type="EC" id="1.5.1.2"/>
    </reaction>
</comment>
<evidence type="ECO:0000259" key="5">
    <source>
        <dbReference type="Pfam" id="PF14748"/>
    </source>
</evidence>
<comment type="subcellular location">
    <subcellularLocation>
        <location evidence="2">Cytoplasm</location>
    </subcellularLocation>
</comment>
<keyword evidence="2" id="KW-0641">Proline biosynthesis</keyword>
<evidence type="ECO:0000256" key="3">
    <source>
        <dbReference type="PIRSR" id="PIRSR000193-1"/>
    </source>
</evidence>
<organism evidence="6 7">
    <name type="scientific">Ammoniphilus oxalaticus</name>
    <dbReference type="NCBI Taxonomy" id="66863"/>
    <lineage>
        <taxon>Bacteria</taxon>
        <taxon>Bacillati</taxon>
        <taxon>Bacillota</taxon>
        <taxon>Bacilli</taxon>
        <taxon>Bacillales</taxon>
        <taxon>Paenibacillaceae</taxon>
        <taxon>Aneurinibacillus group</taxon>
        <taxon>Ammoniphilus</taxon>
    </lineage>
</organism>
<dbReference type="InterPro" id="IPR029036">
    <property type="entry name" value="P5CR_dimer"/>
</dbReference>
<dbReference type="Proteomes" id="UP000284219">
    <property type="component" value="Unassembled WGS sequence"/>
</dbReference>
<evidence type="ECO:0000259" key="4">
    <source>
        <dbReference type="Pfam" id="PF03807"/>
    </source>
</evidence>
<dbReference type="GO" id="GO:0004735">
    <property type="term" value="F:pyrroline-5-carboxylate reductase activity"/>
    <property type="evidence" value="ECO:0007669"/>
    <property type="project" value="UniProtKB-UniRule"/>
</dbReference>
<comment type="similarity">
    <text evidence="1 2">Belongs to the pyrroline-5-carboxylate reductase family.</text>
</comment>
<dbReference type="PIRSF" id="PIRSF000193">
    <property type="entry name" value="Pyrrol-5-carb_rd"/>
    <property type="match status" value="1"/>
</dbReference>
<evidence type="ECO:0000313" key="6">
    <source>
        <dbReference type="EMBL" id="RKD24666.1"/>
    </source>
</evidence>
<dbReference type="InterPro" id="IPR000304">
    <property type="entry name" value="Pyrroline-COOH_reductase"/>
</dbReference>
<dbReference type="InterPro" id="IPR053790">
    <property type="entry name" value="P5CR-like_CS"/>
</dbReference>
<feature type="domain" description="Pyrroline-5-carboxylate reductase catalytic N-terminal" evidence="4">
    <location>
        <begin position="2"/>
        <end position="97"/>
    </location>
</feature>
<name>A0A419SL60_9BACL</name>